<feature type="domain" description="Cyclic nucleotide-binding" evidence="2">
    <location>
        <begin position="204"/>
        <end position="322"/>
    </location>
</feature>
<accession>A0A1V9ZF36</accession>
<reference evidence="3 4" key="1">
    <citation type="journal article" date="2014" name="Genome Biol. Evol.">
        <title>The secreted proteins of Achlya hypogyna and Thraustotheca clavata identify the ancestral oomycete secretome and reveal gene acquisitions by horizontal gene transfer.</title>
        <authorList>
            <person name="Misner I."/>
            <person name="Blouin N."/>
            <person name="Leonard G."/>
            <person name="Richards T.A."/>
            <person name="Lane C.E."/>
        </authorList>
    </citation>
    <scope>NUCLEOTIDE SEQUENCE [LARGE SCALE GENOMIC DNA]</scope>
    <source>
        <strain evidence="3 4">ATCC 48635</strain>
    </source>
</reference>
<dbReference type="AlphaFoldDB" id="A0A1V9ZF36"/>
<evidence type="ECO:0000313" key="4">
    <source>
        <dbReference type="Proteomes" id="UP000243579"/>
    </source>
</evidence>
<sequence length="515" mass="57191">MVQARASIKVCAQSLQARFALRKMLMRGGDLSQQQMEFVVKYLQQETSIHRFGWWQLLTHTEKSFLFEAERLTPRRLALAGEARLRSIEKGTQVTILTKAANEAHVVLRGRSECYLLETQVYRPVINADGFVFGNLKITNTTYSDADPAGWVSGSAENHLCPYRKVVLVGPADYLIITANFTINGAVRKVANVTRNHGLTRFGLDALAPYARLHTHDAGTHIVRQGDPKSYLYLITRGTCKATYKEETALLAPEDRSFDILNATGVDVALLGPQSYVGDVAALFDLPEPVTVTCLSDVDVVYFNLHELYDVLKVADDIKRRMVVVAHQTLDFILERMGYLIGDTWAKASPIFQDLQSYLSQHPLPHLPPIDDDAKRPTSAPREESDDPAAPTTPTAMASDTPRTQLLREFKHTSTANLEPLEPTKEMLLALHSMHSSFRKRSLATHGLAIVSPQPIAGAEAPTAPPPQLFLFPTMTKQRQYHGRTLPLLDKCHGLETPYSHKSTSSLLGGTSDKI</sequence>
<protein>
    <recommendedName>
        <fullName evidence="2">Cyclic nucleotide-binding domain-containing protein</fullName>
    </recommendedName>
</protein>
<dbReference type="EMBL" id="JNBR01000138">
    <property type="protein sequence ID" value="OQR96608.1"/>
    <property type="molecule type" value="Genomic_DNA"/>
</dbReference>
<evidence type="ECO:0000259" key="2">
    <source>
        <dbReference type="PROSITE" id="PS50042"/>
    </source>
</evidence>
<dbReference type="Pfam" id="PF00027">
    <property type="entry name" value="cNMP_binding"/>
    <property type="match status" value="1"/>
</dbReference>
<feature type="compositionally biased region" description="Low complexity" evidence="1">
    <location>
        <begin position="388"/>
        <end position="402"/>
    </location>
</feature>
<dbReference type="InterPro" id="IPR014710">
    <property type="entry name" value="RmlC-like_jellyroll"/>
</dbReference>
<proteinExistence type="predicted"/>
<comment type="caution">
    <text evidence="3">The sequence shown here is derived from an EMBL/GenBank/DDBJ whole genome shotgun (WGS) entry which is preliminary data.</text>
</comment>
<dbReference type="SUPFAM" id="SSF51206">
    <property type="entry name" value="cAMP-binding domain-like"/>
    <property type="match status" value="1"/>
</dbReference>
<dbReference type="InterPro" id="IPR000595">
    <property type="entry name" value="cNMP-bd_dom"/>
</dbReference>
<name>A0A1V9ZF36_ACHHY</name>
<feature type="region of interest" description="Disordered" evidence="1">
    <location>
        <begin position="363"/>
        <end position="402"/>
    </location>
</feature>
<gene>
    <name evidence="3" type="ORF">ACHHYP_14632</name>
</gene>
<dbReference type="InterPro" id="IPR018490">
    <property type="entry name" value="cNMP-bd_dom_sf"/>
</dbReference>
<dbReference type="Gene3D" id="2.60.120.10">
    <property type="entry name" value="Jelly Rolls"/>
    <property type="match status" value="1"/>
</dbReference>
<dbReference type="PROSITE" id="PS50042">
    <property type="entry name" value="CNMP_BINDING_3"/>
    <property type="match status" value="1"/>
</dbReference>
<dbReference type="CDD" id="cd00038">
    <property type="entry name" value="CAP_ED"/>
    <property type="match status" value="1"/>
</dbReference>
<organism evidence="3 4">
    <name type="scientific">Achlya hypogyna</name>
    <name type="common">Oomycete</name>
    <name type="synonym">Protoachlya hypogyna</name>
    <dbReference type="NCBI Taxonomy" id="1202772"/>
    <lineage>
        <taxon>Eukaryota</taxon>
        <taxon>Sar</taxon>
        <taxon>Stramenopiles</taxon>
        <taxon>Oomycota</taxon>
        <taxon>Saprolegniomycetes</taxon>
        <taxon>Saprolegniales</taxon>
        <taxon>Achlyaceae</taxon>
        <taxon>Achlya</taxon>
    </lineage>
</organism>
<evidence type="ECO:0000313" key="3">
    <source>
        <dbReference type="EMBL" id="OQR96608.1"/>
    </source>
</evidence>
<evidence type="ECO:0000256" key="1">
    <source>
        <dbReference type="SAM" id="MobiDB-lite"/>
    </source>
</evidence>
<keyword evidence="4" id="KW-1185">Reference proteome</keyword>
<dbReference type="Proteomes" id="UP000243579">
    <property type="component" value="Unassembled WGS sequence"/>
</dbReference>
<dbReference type="OrthoDB" id="98433at2759"/>